<dbReference type="OMA" id="CVCTELL"/>
<dbReference type="EMBL" id="LEKV01001869">
    <property type="protein sequence ID" value="KVI05543.1"/>
    <property type="molecule type" value="Genomic_DNA"/>
</dbReference>
<evidence type="ECO:0000313" key="2">
    <source>
        <dbReference type="Proteomes" id="UP000243975"/>
    </source>
</evidence>
<accession>A0A103YAJ1</accession>
<reference evidence="1 2" key="1">
    <citation type="journal article" date="2016" name="Sci. Rep.">
        <title>The genome sequence of the outbreeding globe artichoke constructed de novo incorporating a phase-aware low-pass sequencing strategy of F1 progeny.</title>
        <authorList>
            <person name="Scaglione D."/>
            <person name="Reyes-Chin-Wo S."/>
            <person name="Acquadro A."/>
            <person name="Froenicke L."/>
            <person name="Portis E."/>
            <person name="Beitel C."/>
            <person name="Tirone M."/>
            <person name="Mauro R."/>
            <person name="Lo Monaco A."/>
            <person name="Mauromicale G."/>
            <person name="Faccioli P."/>
            <person name="Cattivelli L."/>
            <person name="Rieseberg L."/>
            <person name="Michelmore R."/>
            <person name="Lanteri S."/>
        </authorList>
    </citation>
    <scope>NUCLEOTIDE SEQUENCE [LARGE SCALE GENOMIC DNA]</scope>
    <source>
        <strain evidence="1">2C</strain>
    </source>
</reference>
<name>A0A103YAJ1_CYNCS</name>
<dbReference type="STRING" id="59895.A0A103YAJ1"/>
<comment type="caution">
    <text evidence="1">The sequence shown here is derived from an EMBL/GenBank/DDBJ whole genome shotgun (WGS) entry which is preliminary data.</text>
</comment>
<evidence type="ECO:0000313" key="1">
    <source>
        <dbReference type="EMBL" id="KVI05543.1"/>
    </source>
</evidence>
<sequence length="166" mass="18839">MTADALSSVCYLGVLDSLSEASIAEILESWNSLCLVTEVIVIGDDADLSSSYSKFQSYVSRLCKHGLRSLMEEDEVELLLCKALEEISLEKQYQEKYLLMLVKSLQLCQESTSMEGHSSDVKKFLFSKYQLIVYSVLMTTLPRQFPGEDVTVLMKLFIHGRTRYQP</sequence>
<feature type="non-terminal residue" evidence="1">
    <location>
        <position position="166"/>
    </location>
</feature>
<proteinExistence type="predicted"/>
<keyword evidence="2" id="KW-1185">Reference proteome</keyword>
<organism evidence="1 2">
    <name type="scientific">Cynara cardunculus var. scolymus</name>
    <name type="common">Globe artichoke</name>
    <name type="synonym">Cynara scolymus</name>
    <dbReference type="NCBI Taxonomy" id="59895"/>
    <lineage>
        <taxon>Eukaryota</taxon>
        <taxon>Viridiplantae</taxon>
        <taxon>Streptophyta</taxon>
        <taxon>Embryophyta</taxon>
        <taxon>Tracheophyta</taxon>
        <taxon>Spermatophyta</taxon>
        <taxon>Magnoliopsida</taxon>
        <taxon>eudicotyledons</taxon>
        <taxon>Gunneridae</taxon>
        <taxon>Pentapetalae</taxon>
        <taxon>asterids</taxon>
        <taxon>campanulids</taxon>
        <taxon>Asterales</taxon>
        <taxon>Asteraceae</taxon>
        <taxon>Carduoideae</taxon>
        <taxon>Cardueae</taxon>
        <taxon>Carduinae</taxon>
        <taxon>Cynara</taxon>
    </lineage>
</organism>
<dbReference type="Proteomes" id="UP000243975">
    <property type="component" value="Unassembled WGS sequence"/>
</dbReference>
<gene>
    <name evidence="1" type="ORF">Ccrd_016144</name>
</gene>
<dbReference type="AlphaFoldDB" id="A0A103YAJ1"/>
<dbReference type="Gramene" id="KVI05543">
    <property type="protein sequence ID" value="KVI05543"/>
    <property type="gene ID" value="Ccrd_016144"/>
</dbReference>
<protein>
    <submittedName>
        <fullName evidence="1">Uncharacterized protein</fullName>
    </submittedName>
</protein>